<feature type="transmembrane region" description="Helical" evidence="1">
    <location>
        <begin position="235"/>
        <end position="253"/>
    </location>
</feature>
<proteinExistence type="predicted"/>
<feature type="transmembrane region" description="Helical" evidence="1">
    <location>
        <begin position="103"/>
        <end position="126"/>
    </location>
</feature>
<protein>
    <submittedName>
        <fullName evidence="3">Acyltransferase family protein</fullName>
        <ecNumber evidence="3">2.3.-.-</ecNumber>
    </submittedName>
</protein>
<dbReference type="Pfam" id="PF01757">
    <property type="entry name" value="Acyl_transf_3"/>
    <property type="match status" value="1"/>
</dbReference>
<comment type="caution">
    <text evidence="3">The sequence shown here is derived from an EMBL/GenBank/DDBJ whole genome shotgun (WGS) entry which is preliminary data.</text>
</comment>
<dbReference type="InterPro" id="IPR002656">
    <property type="entry name" value="Acyl_transf_3_dom"/>
</dbReference>
<dbReference type="PANTHER" id="PTHR23028:SF53">
    <property type="entry name" value="ACYL_TRANSF_3 DOMAIN-CONTAINING PROTEIN"/>
    <property type="match status" value="1"/>
</dbReference>
<evidence type="ECO:0000256" key="1">
    <source>
        <dbReference type="SAM" id="Phobius"/>
    </source>
</evidence>
<evidence type="ECO:0000313" key="4">
    <source>
        <dbReference type="Proteomes" id="UP001596086"/>
    </source>
</evidence>
<keyword evidence="3" id="KW-0808">Transferase</keyword>
<dbReference type="EMBL" id="JBHSMZ010000001">
    <property type="protein sequence ID" value="MFC5547234.1"/>
    <property type="molecule type" value="Genomic_DNA"/>
</dbReference>
<reference evidence="4" key="1">
    <citation type="journal article" date="2019" name="Int. J. Syst. Evol. Microbiol.">
        <title>The Global Catalogue of Microorganisms (GCM) 10K type strain sequencing project: providing services to taxonomists for standard genome sequencing and annotation.</title>
        <authorList>
            <consortium name="The Broad Institute Genomics Platform"/>
            <consortium name="The Broad Institute Genome Sequencing Center for Infectious Disease"/>
            <person name="Wu L."/>
            <person name="Ma J."/>
        </authorList>
    </citation>
    <scope>NUCLEOTIDE SEQUENCE [LARGE SCALE GENOMIC DNA]</scope>
    <source>
        <strain evidence="4">CGMCC 4.5798</strain>
    </source>
</reference>
<sequence length="388" mass="42447">MPKVSLLEESRPHSDYYDSMIIWLLRGLAWLAVAAGHLRARVYPGFGSVAEPTPGFQAFAFLTGYAHLALVVLFVLSGWLVGGGMLDRYGSPGALRQYALKRLTRLWIVLIPAYTAMLLFAAYAGWADASSADLGGSGEYAAGAFIGNLLGLQTLAVPRFGGNYPLWTLANASWYYLLFPLLLAVFRARTAPARAGAVLAVLGIAAVLSEVMLLYFLVWLLGAAFSRVPIDAGPLARRLFLLLFLALAVYYRIAGGNNHMRTDTIVQDLAFGTSLALFLCSMRYRPAGPSRLRERVVAAGRFFAGFSFTLYVIHVPLIDAMQYFFGRQRLSPAAPLDYLVYAAMLAGIVALAYLFHLPFEANTQRVRAWMKERLAADGAGAARRTEPL</sequence>
<feature type="transmembrane region" description="Helical" evidence="1">
    <location>
        <begin position="58"/>
        <end position="82"/>
    </location>
</feature>
<dbReference type="RefSeq" id="WP_379766130.1">
    <property type="nucleotide sequence ID" value="NZ_JBHSMZ010000001.1"/>
</dbReference>
<dbReference type="InterPro" id="IPR050879">
    <property type="entry name" value="Acyltransferase_3"/>
</dbReference>
<accession>A0ABW0RQX6</accession>
<feature type="transmembrane region" description="Helical" evidence="1">
    <location>
        <begin position="296"/>
        <end position="318"/>
    </location>
</feature>
<keyword evidence="1" id="KW-1133">Transmembrane helix</keyword>
<dbReference type="GO" id="GO:0016746">
    <property type="term" value="F:acyltransferase activity"/>
    <property type="evidence" value="ECO:0007669"/>
    <property type="project" value="UniProtKB-KW"/>
</dbReference>
<feature type="domain" description="Acyltransferase 3" evidence="2">
    <location>
        <begin position="24"/>
        <end position="355"/>
    </location>
</feature>
<evidence type="ECO:0000313" key="3">
    <source>
        <dbReference type="EMBL" id="MFC5547234.1"/>
    </source>
</evidence>
<feature type="transmembrane region" description="Helical" evidence="1">
    <location>
        <begin position="198"/>
        <end position="223"/>
    </location>
</feature>
<keyword evidence="3" id="KW-0012">Acyltransferase</keyword>
<dbReference type="Proteomes" id="UP001596086">
    <property type="component" value="Unassembled WGS sequence"/>
</dbReference>
<feature type="transmembrane region" description="Helical" evidence="1">
    <location>
        <begin position="338"/>
        <end position="357"/>
    </location>
</feature>
<dbReference type="EC" id="2.3.-.-" evidence="3"/>
<feature type="transmembrane region" description="Helical" evidence="1">
    <location>
        <begin position="164"/>
        <end position="186"/>
    </location>
</feature>
<feature type="transmembrane region" description="Helical" evidence="1">
    <location>
        <begin position="20"/>
        <end position="38"/>
    </location>
</feature>
<gene>
    <name evidence="3" type="ORF">ACFPO9_01745</name>
</gene>
<dbReference type="PANTHER" id="PTHR23028">
    <property type="entry name" value="ACETYLTRANSFERASE"/>
    <property type="match status" value="1"/>
</dbReference>
<keyword evidence="1" id="KW-0472">Membrane</keyword>
<organism evidence="3 4">
    <name type="scientific">Massilia aerilata</name>
    <dbReference type="NCBI Taxonomy" id="453817"/>
    <lineage>
        <taxon>Bacteria</taxon>
        <taxon>Pseudomonadati</taxon>
        <taxon>Pseudomonadota</taxon>
        <taxon>Betaproteobacteria</taxon>
        <taxon>Burkholderiales</taxon>
        <taxon>Oxalobacteraceae</taxon>
        <taxon>Telluria group</taxon>
        <taxon>Massilia</taxon>
    </lineage>
</organism>
<keyword evidence="4" id="KW-1185">Reference proteome</keyword>
<evidence type="ECO:0000259" key="2">
    <source>
        <dbReference type="Pfam" id="PF01757"/>
    </source>
</evidence>
<name>A0ABW0RQX6_9BURK</name>
<keyword evidence="1" id="KW-0812">Transmembrane</keyword>